<keyword evidence="1" id="KW-1133">Transmembrane helix</keyword>
<keyword evidence="1" id="KW-0812">Transmembrane</keyword>
<name>A0A2P2KXJ9_RHIMU</name>
<proteinExistence type="predicted"/>
<evidence type="ECO:0000313" key="2">
    <source>
        <dbReference type="EMBL" id="MBX10459.1"/>
    </source>
</evidence>
<dbReference type="AlphaFoldDB" id="A0A2P2KXJ9"/>
<sequence>MHICAYCMLQPITIVSCKLANNMLLCFMPFFFYRNLKKKKTTFARKTTAVPYPLRIQFFRVIGEQVNNKQHYTFPLNFFSSSLTRRR</sequence>
<evidence type="ECO:0000256" key="1">
    <source>
        <dbReference type="SAM" id="Phobius"/>
    </source>
</evidence>
<dbReference type="EMBL" id="GGEC01029975">
    <property type="protein sequence ID" value="MBX10459.1"/>
    <property type="molecule type" value="Transcribed_RNA"/>
</dbReference>
<feature type="transmembrane region" description="Helical" evidence="1">
    <location>
        <begin position="12"/>
        <end position="33"/>
    </location>
</feature>
<organism evidence="2">
    <name type="scientific">Rhizophora mucronata</name>
    <name type="common">Asiatic mangrove</name>
    <dbReference type="NCBI Taxonomy" id="61149"/>
    <lineage>
        <taxon>Eukaryota</taxon>
        <taxon>Viridiplantae</taxon>
        <taxon>Streptophyta</taxon>
        <taxon>Embryophyta</taxon>
        <taxon>Tracheophyta</taxon>
        <taxon>Spermatophyta</taxon>
        <taxon>Magnoliopsida</taxon>
        <taxon>eudicotyledons</taxon>
        <taxon>Gunneridae</taxon>
        <taxon>Pentapetalae</taxon>
        <taxon>rosids</taxon>
        <taxon>fabids</taxon>
        <taxon>Malpighiales</taxon>
        <taxon>Rhizophoraceae</taxon>
        <taxon>Rhizophora</taxon>
    </lineage>
</organism>
<protein>
    <submittedName>
        <fullName evidence="2">Uncharacterized protein</fullName>
    </submittedName>
</protein>
<reference evidence="2" key="1">
    <citation type="submission" date="2018-02" db="EMBL/GenBank/DDBJ databases">
        <title>Rhizophora mucronata_Transcriptome.</title>
        <authorList>
            <person name="Meera S.P."/>
            <person name="Sreeshan A."/>
            <person name="Augustine A."/>
        </authorList>
    </citation>
    <scope>NUCLEOTIDE SEQUENCE</scope>
    <source>
        <tissue evidence="2">Leaf</tissue>
    </source>
</reference>
<accession>A0A2P2KXJ9</accession>
<keyword evidence="1" id="KW-0472">Membrane</keyword>